<dbReference type="Proteomes" id="UP000009309">
    <property type="component" value="Unassembled WGS sequence"/>
</dbReference>
<feature type="domain" description="STAS" evidence="1">
    <location>
        <begin position="25"/>
        <end position="119"/>
    </location>
</feature>
<evidence type="ECO:0000259" key="1">
    <source>
        <dbReference type="PROSITE" id="PS50801"/>
    </source>
</evidence>
<protein>
    <recommendedName>
        <fullName evidence="1">STAS domain-containing protein</fullName>
    </recommendedName>
</protein>
<evidence type="ECO:0000313" key="3">
    <source>
        <dbReference type="Proteomes" id="UP000009309"/>
    </source>
</evidence>
<dbReference type="PROSITE" id="PS50801">
    <property type="entry name" value="STAS"/>
    <property type="match status" value="1"/>
</dbReference>
<dbReference type="SUPFAM" id="SSF52091">
    <property type="entry name" value="SpoIIaa-like"/>
    <property type="match status" value="1"/>
</dbReference>
<dbReference type="AlphaFoldDB" id="I2GML7"/>
<name>I2GML7_9BACT</name>
<sequence length="119" mass="13484">MKTEMLRNLEVEKDVFVSNNNLTHVFRLSGHLCSTDALWLKETLRSFEYSETILLDLSNVVKTDLIAVNAVATGHKKHTLRVVMPASPEAAEIFYLTKFTQILNLIPSLPVVHENEVYA</sequence>
<dbReference type="EMBL" id="CAIT01000009">
    <property type="protein sequence ID" value="CCH55145.1"/>
    <property type="molecule type" value="Genomic_DNA"/>
</dbReference>
<comment type="caution">
    <text evidence="2">The sequence shown here is derived from an EMBL/GenBank/DDBJ whole genome shotgun (WGS) entry which is preliminary data.</text>
</comment>
<dbReference type="Gene3D" id="3.30.750.24">
    <property type="entry name" value="STAS domain"/>
    <property type="match status" value="1"/>
</dbReference>
<evidence type="ECO:0000313" key="2">
    <source>
        <dbReference type="EMBL" id="CCH55145.1"/>
    </source>
</evidence>
<reference evidence="2 3" key="1">
    <citation type="journal article" date="2012" name="J. Bacteriol.">
        <title>Genome Sequence of the Filamentous Bacterium Fibrisoma limi BUZ 3T.</title>
        <authorList>
            <person name="Filippini M."/>
            <person name="Qi W."/>
            <person name="Jaenicke S."/>
            <person name="Goesmann A."/>
            <person name="Smits T.H."/>
            <person name="Bagheri H.C."/>
        </authorList>
    </citation>
    <scope>NUCLEOTIDE SEQUENCE [LARGE SCALE GENOMIC DNA]</scope>
    <source>
        <strain evidence="3">BUZ 3T</strain>
    </source>
</reference>
<dbReference type="InterPro" id="IPR002645">
    <property type="entry name" value="STAS_dom"/>
</dbReference>
<dbReference type="RefSeq" id="WP_009283715.1">
    <property type="nucleotide sequence ID" value="NZ_CAIT01000009.1"/>
</dbReference>
<keyword evidence="3" id="KW-1185">Reference proteome</keyword>
<accession>I2GML7</accession>
<gene>
    <name evidence="2" type="ORF">BN8_04384</name>
</gene>
<organism evidence="2 3">
    <name type="scientific">Fibrisoma limi BUZ 3</name>
    <dbReference type="NCBI Taxonomy" id="1185876"/>
    <lineage>
        <taxon>Bacteria</taxon>
        <taxon>Pseudomonadati</taxon>
        <taxon>Bacteroidota</taxon>
        <taxon>Cytophagia</taxon>
        <taxon>Cytophagales</taxon>
        <taxon>Spirosomataceae</taxon>
        <taxon>Fibrisoma</taxon>
    </lineage>
</organism>
<proteinExistence type="predicted"/>
<dbReference type="InterPro" id="IPR036513">
    <property type="entry name" value="STAS_dom_sf"/>
</dbReference>
<dbReference type="STRING" id="1185876.BN8_04384"/>